<accession>A0A8H6ZU28</accession>
<dbReference type="PANTHER" id="PTHR35329">
    <property type="entry name" value="CHITIN SYNTHASE EXPORT CHAPERONE"/>
    <property type="match status" value="1"/>
</dbReference>
<dbReference type="Proteomes" id="UP000623687">
    <property type="component" value="Unassembled WGS sequence"/>
</dbReference>
<keyword evidence="3" id="KW-1185">Reference proteome</keyword>
<dbReference type="GO" id="GO:0051082">
    <property type="term" value="F:unfolded protein binding"/>
    <property type="evidence" value="ECO:0007669"/>
    <property type="project" value="TreeGrafter"/>
</dbReference>
<name>A0A8H6ZU28_PLEOS</name>
<dbReference type="InterPro" id="IPR022057">
    <property type="entry name" value="Chs7"/>
</dbReference>
<dbReference type="GeneID" id="59376811"/>
<evidence type="ECO:0008006" key="4">
    <source>
        <dbReference type="Google" id="ProtNLM"/>
    </source>
</evidence>
<feature type="transmembrane region" description="Helical" evidence="1">
    <location>
        <begin position="89"/>
        <end position="114"/>
    </location>
</feature>
<feature type="transmembrane region" description="Helical" evidence="1">
    <location>
        <begin position="203"/>
        <end position="223"/>
    </location>
</feature>
<feature type="transmembrane region" description="Helical" evidence="1">
    <location>
        <begin position="61"/>
        <end position="83"/>
    </location>
</feature>
<dbReference type="OrthoDB" id="5582162at2759"/>
<comment type="caution">
    <text evidence="2">The sequence shown here is derived from an EMBL/GenBank/DDBJ whole genome shotgun (WGS) entry which is preliminary data.</text>
</comment>
<feature type="transmembrane region" description="Helical" evidence="1">
    <location>
        <begin position="235"/>
        <end position="256"/>
    </location>
</feature>
<dbReference type="RefSeq" id="XP_036630150.1">
    <property type="nucleotide sequence ID" value="XM_036776530.1"/>
</dbReference>
<evidence type="ECO:0000313" key="2">
    <source>
        <dbReference type="EMBL" id="KAF7427778.1"/>
    </source>
</evidence>
<organism evidence="2 3">
    <name type="scientific">Pleurotus ostreatus</name>
    <name type="common">Oyster mushroom</name>
    <name type="synonym">White-rot fungus</name>
    <dbReference type="NCBI Taxonomy" id="5322"/>
    <lineage>
        <taxon>Eukaryota</taxon>
        <taxon>Fungi</taxon>
        <taxon>Dikarya</taxon>
        <taxon>Basidiomycota</taxon>
        <taxon>Agaricomycotina</taxon>
        <taxon>Agaricomycetes</taxon>
        <taxon>Agaricomycetidae</taxon>
        <taxon>Agaricales</taxon>
        <taxon>Pleurotineae</taxon>
        <taxon>Pleurotaceae</taxon>
        <taxon>Pleurotus</taxon>
    </lineage>
</organism>
<protein>
    <recommendedName>
        <fullName evidence="4">Chitin synthase export chaperone</fullName>
    </recommendedName>
</protein>
<feature type="transmembrane region" description="Helical" evidence="1">
    <location>
        <begin position="126"/>
        <end position="146"/>
    </location>
</feature>
<dbReference type="GO" id="GO:0006457">
    <property type="term" value="P:protein folding"/>
    <property type="evidence" value="ECO:0007669"/>
    <property type="project" value="TreeGrafter"/>
</dbReference>
<reference evidence="2" key="1">
    <citation type="submission" date="2019-07" db="EMBL/GenBank/DDBJ databases">
        <authorList>
            <person name="Palmer J.M."/>
        </authorList>
    </citation>
    <scope>NUCLEOTIDE SEQUENCE</scope>
    <source>
        <strain evidence="2">PC9</strain>
    </source>
</reference>
<keyword evidence="1" id="KW-0472">Membrane</keyword>
<evidence type="ECO:0000313" key="3">
    <source>
        <dbReference type="Proteomes" id="UP000623687"/>
    </source>
</evidence>
<keyword evidence="1" id="KW-1133">Transmembrane helix</keyword>
<keyword evidence="1" id="KW-0812">Transmembrane</keyword>
<dbReference type="PANTHER" id="PTHR35329:SF1">
    <property type="entry name" value="CHITIN SYNTHASE EXPORT CHAPERONE"/>
    <property type="match status" value="1"/>
</dbReference>
<dbReference type="VEuPathDB" id="FungiDB:PC9H_006993"/>
<gene>
    <name evidence="2" type="ORF">PC9H_006993</name>
</gene>
<evidence type="ECO:0000256" key="1">
    <source>
        <dbReference type="SAM" id="Phobius"/>
    </source>
</evidence>
<dbReference type="AlphaFoldDB" id="A0A8H6ZU28"/>
<dbReference type="EMBL" id="JACETU010000005">
    <property type="protein sequence ID" value="KAF7427778.1"/>
    <property type="molecule type" value="Genomic_DNA"/>
</dbReference>
<dbReference type="GO" id="GO:0005789">
    <property type="term" value="C:endoplasmic reticulum membrane"/>
    <property type="evidence" value="ECO:0007669"/>
    <property type="project" value="TreeGrafter"/>
</dbReference>
<sequence>MSTRFGDFKPLCSETPSYPWCQNGSLGNIANVIVCGLSVFAVGALMFLVSRRKAAVGRVEFRIFLGLYALSLPFQLLTTGSLLEQGSTALTVLTAIHAGIVAALFWMLVGNALISFQLVDDGTMASVVPFSILALAFFAATTYISLDVAFSFTAAFGPSNPPDALASIPLFVLTSIWPGAATIIYFVLMTYVVLRILNEIRPLWYYVLAFVLFVLAQLAWFLLGKVVCRGSSSRIDGSFIATILETASVGILYLAWRSITEESWDDPYMNDYPY</sequence>
<dbReference type="Pfam" id="PF12271">
    <property type="entry name" value="Chs7"/>
    <property type="match status" value="1"/>
</dbReference>
<proteinExistence type="predicted"/>
<feature type="transmembrane region" description="Helical" evidence="1">
    <location>
        <begin position="29"/>
        <end position="49"/>
    </location>
</feature>
<feature type="transmembrane region" description="Helical" evidence="1">
    <location>
        <begin position="166"/>
        <end position="191"/>
    </location>
</feature>